<evidence type="ECO:0000313" key="1">
    <source>
        <dbReference type="EMBL" id="MFL9885016.1"/>
    </source>
</evidence>
<dbReference type="Proteomes" id="UP001629249">
    <property type="component" value="Unassembled WGS sequence"/>
</dbReference>
<protein>
    <submittedName>
        <fullName evidence="1">Phospholipase D family protein</fullName>
    </submittedName>
</protein>
<gene>
    <name evidence="1" type="ORF">PQR66_18380</name>
</gene>
<dbReference type="Gene3D" id="3.30.870.10">
    <property type="entry name" value="Endonuclease Chain A"/>
    <property type="match status" value="1"/>
</dbReference>
<reference evidence="1 2" key="1">
    <citation type="journal article" date="2024" name="Chem. Sci.">
        <title>Discovery of megapolipeptins by genome mining of a Burkholderiales bacteria collection.</title>
        <authorList>
            <person name="Paulo B.S."/>
            <person name="Recchia M.J.J."/>
            <person name="Lee S."/>
            <person name="Fergusson C.H."/>
            <person name="Romanowski S.B."/>
            <person name="Hernandez A."/>
            <person name="Krull N."/>
            <person name="Liu D.Y."/>
            <person name="Cavanagh H."/>
            <person name="Bos A."/>
            <person name="Gray C.A."/>
            <person name="Murphy B.T."/>
            <person name="Linington R.G."/>
            <person name="Eustaquio A.S."/>
        </authorList>
    </citation>
    <scope>NUCLEOTIDE SEQUENCE [LARGE SCALE GENOMIC DNA]</scope>
    <source>
        <strain evidence="1 2">RL16-012-BIC-B</strain>
    </source>
</reference>
<proteinExistence type="predicted"/>
<organism evidence="1 2">
    <name type="scientific">Paraburkholderia agricolaris</name>
    <dbReference type="NCBI Taxonomy" id="2152888"/>
    <lineage>
        <taxon>Bacteria</taxon>
        <taxon>Pseudomonadati</taxon>
        <taxon>Pseudomonadota</taxon>
        <taxon>Betaproteobacteria</taxon>
        <taxon>Burkholderiales</taxon>
        <taxon>Burkholderiaceae</taxon>
        <taxon>Paraburkholderia</taxon>
    </lineage>
</organism>
<dbReference type="CDD" id="cd09117">
    <property type="entry name" value="PLDc_Bfil_DEXD_like"/>
    <property type="match status" value="1"/>
</dbReference>
<evidence type="ECO:0000313" key="2">
    <source>
        <dbReference type="Proteomes" id="UP001629249"/>
    </source>
</evidence>
<dbReference type="SUPFAM" id="SSF56024">
    <property type="entry name" value="Phospholipase D/nuclease"/>
    <property type="match status" value="1"/>
</dbReference>
<dbReference type="EMBL" id="JAQQFN010000013">
    <property type="protein sequence ID" value="MFL9885016.1"/>
    <property type="molecule type" value="Genomic_DNA"/>
</dbReference>
<accession>A0ABW8ZS75</accession>
<comment type="caution">
    <text evidence="1">The sequence shown here is derived from an EMBL/GenBank/DDBJ whole genome shotgun (WGS) entry which is preliminary data.</text>
</comment>
<keyword evidence="2" id="KW-1185">Reference proteome</keyword>
<sequence length="383" mass="42241">MSLRIQDPTDPDSEYFIDALIDACNGAQAGGGAFAFLSSGGVRLFLKDSSFAEFMGRGSFDLVVGVDAITDVVAVDELTAVKGYHPALEARVLIPSHPRSIFHPKFAWFDHGDGGVLLTGSGNLTAGGLRWNIEAYSVQELDSAQMTELRAQWDAFLHRTADCQFDPADPKVLALLERNAWRRKAMRDAGIEEPGQVEEEVESESPIVEPTTVKVTEPQAQPTDEVPPVEDSTAVLVAEIPSGGTRWEQANFSKDMFIKFFGASTTVQRRAYFFHVKEDGTLGEQEVRPAVVVKSRNYRFELHAAKGLGYPVGGRPIGLFVKVAARTFLYMLLMPGSAGYMQMTQLLDSREPPRVDRMRRIVFDASDVKNAWPGAPVWQRLTV</sequence>
<dbReference type="RefSeq" id="WP_408330696.1">
    <property type="nucleotide sequence ID" value="NZ_JAQQFH010000016.1"/>
</dbReference>
<name>A0ABW8ZS75_9BURK</name>